<dbReference type="Proteomes" id="UP001154078">
    <property type="component" value="Chromosome 11"/>
</dbReference>
<evidence type="ECO:0000313" key="2">
    <source>
        <dbReference type="EMBL" id="CAH0549377.1"/>
    </source>
</evidence>
<dbReference type="AlphaFoldDB" id="A0A9P0AVF4"/>
<keyword evidence="3" id="KW-1185">Reference proteome</keyword>
<accession>A0A9P0AVF4</accession>
<dbReference type="InterPro" id="IPR022041">
    <property type="entry name" value="Methyltransf_FA"/>
</dbReference>
<name>A0A9P0AVF4_BRAAE</name>
<proteinExistence type="predicted"/>
<protein>
    <recommendedName>
        <fullName evidence="1">Farnesoic acid O-methyl transferase domain-containing protein</fullName>
    </recommendedName>
</protein>
<evidence type="ECO:0000313" key="3">
    <source>
        <dbReference type="Proteomes" id="UP001154078"/>
    </source>
</evidence>
<dbReference type="PANTHER" id="PTHR36695">
    <property type="entry name" value="AGAP008648-PA"/>
    <property type="match status" value="1"/>
</dbReference>
<organism evidence="2 3">
    <name type="scientific">Brassicogethes aeneus</name>
    <name type="common">Rape pollen beetle</name>
    <name type="synonym">Meligethes aeneus</name>
    <dbReference type="NCBI Taxonomy" id="1431903"/>
    <lineage>
        <taxon>Eukaryota</taxon>
        <taxon>Metazoa</taxon>
        <taxon>Ecdysozoa</taxon>
        <taxon>Arthropoda</taxon>
        <taxon>Hexapoda</taxon>
        <taxon>Insecta</taxon>
        <taxon>Pterygota</taxon>
        <taxon>Neoptera</taxon>
        <taxon>Endopterygota</taxon>
        <taxon>Coleoptera</taxon>
        <taxon>Polyphaga</taxon>
        <taxon>Cucujiformia</taxon>
        <taxon>Nitidulidae</taxon>
        <taxon>Meligethinae</taxon>
        <taxon>Brassicogethes</taxon>
    </lineage>
</organism>
<evidence type="ECO:0000259" key="1">
    <source>
        <dbReference type="Pfam" id="PF12248"/>
    </source>
</evidence>
<gene>
    <name evidence="2" type="ORF">MELIAE_LOCUS2546</name>
</gene>
<dbReference type="EMBL" id="OV121142">
    <property type="protein sequence ID" value="CAH0549377.1"/>
    <property type="molecule type" value="Genomic_DNA"/>
</dbReference>
<sequence length="167" mass="19423">MYEAFKNFYGWQYFQYIIQGVFLELFTAKESIPKYIFIGTKHNNFSFEIQAKNDVHVGLFTVPEPIPPWYEIVIGSLNNTQSLIRKDKVGFGSEVVTSNTSGVLDLKKWNKFWVRFSKNTIALGMQQEIDPFISWRDCNGLPDTNGTWKINIPIKKDPKKSKLWLFG</sequence>
<reference evidence="2" key="1">
    <citation type="submission" date="2021-12" db="EMBL/GenBank/DDBJ databases">
        <authorList>
            <person name="King R."/>
        </authorList>
    </citation>
    <scope>NUCLEOTIDE SEQUENCE</scope>
</reference>
<feature type="domain" description="Farnesoic acid O-methyl transferase" evidence="1">
    <location>
        <begin position="35"/>
        <end position="139"/>
    </location>
</feature>
<dbReference type="Pfam" id="PF12248">
    <property type="entry name" value="Methyltransf_FA"/>
    <property type="match status" value="1"/>
</dbReference>
<dbReference type="PANTHER" id="PTHR36695:SF12">
    <property type="entry name" value="AGAP008648-PA"/>
    <property type="match status" value="1"/>
</dbReference>
<dbReference type="OrthoDB" id="7445908at2759"/>